<feature type="region of interest" description="Disordered" evidence="1">
    <location>
        <begin position="459"/>
        <end position="555"/>
    </location>
</feature>
<feature type="compositionally biased region" description="Basic and acidic residues" evidence="1">
    <location>
        <begin position="29"/>
        <end position="44"/>
    </location>
</feature>
<dbReference type="EMBL" id="LT795070">
    <property type="protein sequence ID" value="SJX65428.1"/>
    <property type="molecule type" value="Genomic_DNA"/>
</dbReference>
<gene>
    <name evidence="2" type="ORF">SRS1_15698</name>
</gene>
<accession>A0A2N8UKV6</accession>
<reference evidence="2 3" key="1">
    <citation type="submission" date="2017-02" db="EMBL/GenBank/DDBJ databases">
        <authorList>
            <person name="Peterson S.W."/>
        </authorList>
    </citation>
    <scope>NUCLEOTIDE SEQUENCE [LARGE SCALE GENOMIC DNA]</scope>
    <source>
        <strain evidence="2 3">SRS1_H2-8</strain>
    </source>
</reference>
<name>A0A2N8UKV6_9BASI</name>
<proteinExistence type="predicted"/>
<dbReference type="AlphaFoldDB" id="A0A2N8UKV6"/>
<feature type="region of interest" description="Disordered" evidence="1">
    <location>
        <begin position="1"/>
        <end position="67"/>
    </location>
</feature>
<sequence length="555" mass="59522">MAASGTAEYPRKHSSSSRVECDGTSGSHSFEDGRSDTKSEDGDALRPYQHDTSPPEEVHPTHCLGADSATLNARASRMFRERRKERERVLRETVAELAERNAAREALHLRHGIVPPHSHTLRHELSLHRSQRLGGPPIHIPGLMPLRPASIPSITEPGNHHGDPPDLAPSTREFIQPWSAPPHLETAASGHPLSHSLGVWQAVGRAHHPPVAIRGRHPSISTSSSQTFDERLHTHAEALSPTSTSNLGGLRSTTHVGGLHDLDPHPRTVQFPHVVMPQGHGSVHAVPAARPPPPTGGPEMMTPPLPPSFGPSHPMPYTPPMSGASSTIVSHSRTPSDSALLARMPTLTPAERRVIAAWSGSFSHQPPAVPAQGIGMHDGSSLTPISLGQQTPTPQPGLPFPNVKSLRHDARVFTPGVGVPTQPAFGAAAVEPPLPRQRAALPAHLQDIGYGFPHPELGTTPAASLFPPLSGQSRSRSDLEHVSETERLFVAHSVDGGGYDDDEAEDSEMQAWRVTPESRSAPQSSGAARDDERQARSLERPSSIVKPRCTKSDSF</sequence>
<evidence type="ECO:0008006" key="4">
    <source>
        <dbReference type="Google" id="ProtNLM"/>
    </source>
</evidence>
<feature type="region of interest" description="Disordered" evidence="1">
    <location>
        <begin position="239"/>
        <end position="263"/>
    </location>
</feature>
<feature type="compositionally biased region" description="Basic and acidic residues" evidence="1">
    <location>
        <begin position="528"/>
        <end position="539"/>
    </location>
</feature>
<organism evidence="2 3">
    <name type="scientific">Sporisorium reilianum f. sp. reilianum</name>
    <dbReference type="NCBI Taxonomy" id="72559"/>
    <lineage>
        <taxon>Eukaryota</taxon>
        <taxon>Fungi</taxon>
        <taxon>Dikarya</taxon>
        <taxon>Basidiomycota</taxon>
        <taxon>Ustilaginomycotina</taxon>
        <taxon>Ustilaginomycetes</taxon>
        <taxon>Ustilaginales</taxon>
        <taxon>Ustilaginaceae</taxon>
        <taxon>Sporisorium</taxon>
    </lineage>
</organism>
<feature type="compositionally biased region" description="Polar residues" evidence="1">
    <location>
        <begin position="517"/>
        <end position="526"/>
    </location>
</feature>
<evidence type="ECO:0000313" key="2">
    <source>
        <dbReference type="EMBL" id="SJX65428.1"/>
    </source>
</evidence>
<feature type="compositionally biased region" description="Polar residues" evidence="1">
    <location>
        <begin position="240"/>
        <end position="255"/>
    </location>
</feature>
<evidence type="ECO:0000256" key="1">
    <source>
        <dbReference type="SAM" id="MobiDB-lite"/>
    </source>
</evidence>
<evidence type="ECO:0000313" key="3">
    <source>
        <dbReference type="Proteomes" id="UP000239563"/>
    </source>
</evidence>
<dbReference type="Proteomes" id="UP000239563">
    <property type="component" value="Chromosome XVII"/>
</dbReference>
<feature type="compositionally biased region" description="Basic and acidic residues" evidence="1">
    <location>
        <begin position="475"/>
        <end position="489"/>
    </location>
</feature>
<feature type="compositionally biased region" description="Acidic residues" evidence="1">
    <location>
        <begin position="498"/>
        <end position="508"/>
    </location>
</feature>
<protein>
    <recommendedName>
        <fullName evidence="4">BZIP domain-containing protein</fullName>
    </recommendedName>
</protein>